<proteinExistence type="predicted"/>
<feature type="compositionally biased region" description="Polar residues" evidence="1">
    <location>
        <begin position="299"/>
        <end position="313"/>
    </location>
</feature>
<protein>
    <submittedName>
        <fullName evidence="2">Uncharacterized protein</fullName>
    </submittedName>
</protein>
<sequence length="467" mass="52610">KSKLSGTTKECAIITKVSIIKENLKLEDFEESQNKSTANKLTLSVIESKIPVLFENQKADVSKTIKTTNLSKFSMNEDNSVMLTEEKTNSVYQNKQNKYFRNLCISNKNVDLLTTSSDSKFEEKANSISMTSPLSSRHVSCADVNLPLNREIPFLKPCKVLLKRINDSINGIKVTQDNIMMSDKSDLYVGMTDCSKILEDGQASTKYVRVDSCPASEFKCETENNFKLKMKAKKIHSVERLTQCTDKVNNHYISNLSLKDEERKKSIKAFNNQSKGLFTLNDASSVKCKLQPHVPVNKSTSNCNMTGSNNPNKRSFEHTEEDVASDFNPVVQKRRCNNVIHNKQLGNYQGKNKQISVQYKYTSKTIKSPNSSGMDKLTKTYCKINGTASNSEKVYVNLDSESLNKAQKGADYSIRKSTVNQGKKPTIIPETDVNVSRSIKTKTFVRNVKRNNKLQKIKNLRPDPGVK</sequence>
<gene>
    <name evidence="2" type="ORF">g.6086</name>
</gene>
<feature type="region of interest" description="Disordered" evidence="1">
    <location>
        <begin position="299"/>
        <end position="319"/>
    </location>
</feature>
<evidence type="ECO:0000313" key="2">
    <source>
        <dbReference type="EMBL" id="JAS51266.1"/>
    </source>
</evidence>
<evidence type="ECO:0000256" key="1">
    <source>
        <dbReference type="SAM" id="MobiDB-lite"/>
    </source>
</evidence>
<reference evidence="2" key="1">
    <citation type="submission" date="2015-11" db="EMBL/GenBank/DDBJ databases">
        <title>De novo transcriptome assembly of four potential Pierce s Disease insect vectors from Arizona vineyards.</title>
        <authorList>
            <person name="Tassone E.E."/>
        </authorList>
    </citation>
    <scope>NUCLEOTIDE SEQUENCE</scope>
</reference>
<accession>A0A1B6FM37</accession>
<feature type="non-terminal residue" evidence="2">
    <location>
        <position position="467"/>
    </location>
</feature>
<name>A0A1B6FM37_9HEMI</name>
<dbReference type="AlphaFoldDB" id="A0A1B6FM37"/>
<dbReference type="EMBL" id="GECZ01018503">
    <property type="protein sequence ID" value="JAS51266.1"/>
    <property type="molecule type" value="Transcribed_RNA"/>
</dbReference>
<organism evidence="2">
    <name type="scientific">Cuerna arida</name>
    <dbReference type="NCBI Taxonomy" id="1464854"/>
    <lineage>
        <taxon>Eukaryota</taxon>
        <taxon>Metazoa</taxon>
        <taxon>Ecdysozoa</taxon>
        <taxon>Arthropoda</taxon>
        <taxon>Hexapoda</taxon>
        <taxon>Insecta</taxon>
        <taxon>Pterygota</taxon>
        <taxon>Neoptera</taxon>
        <taxon>Paraneoptera</taxon>
        <taxon>Hemiptera</taxon>
        <taxon>Auchenorrhyncha</taxon>
        <taxon>Membracoidea</taxon>
        <taxon>Cicadellidae</taxon>
        <taxon>Cicadellinae</taxon>
        <taxon>Proconiini</taxon>
        <taxon>Cuerna</taxon>
    </lineage>
</organism>
<feature type="non-terminal residue" evidence="2">
    <location>
        <position position="1"/>
    </location>
</feature>